<keyword evidence="7" id="KW-0997">Cell inner membrane</keyword>
<dbReference type="InterPro" id="IPR010920">
    <property type="entry name" value="LSM_dom_sf"/>
</dbReference>
<keyword evidence="4 7" id="KW-0812">Transmembrane</keyword>
<evidence type="ECO:0000259" key="10">
    <source>
        <dbReference type="PROSITE" id="PS50914"/>
    </source>
</evidence>
<organism evidence="11 12">
    <name type="scientific">Thioflavicoccus mobilis 8321</name>
    <dbReference type="NCBI Taxonomy" id="765912"/>
    <lineage>
        <taxon>Bacteria</taxon>
        <taxon>Pseudomonadati</taxon>
        <taxon>Pseudomonadota</taxon>
        <taxon>Gammaproteobacteria</taxon>
        <taxon>Chromatiales</taxon>
        <taxon>Chromatiaceae</taxon>
        <taxon>Thioflavicoccus</taxon>
    </lineage>
</organism>
<dbReference type="SUPFAM" id="SSF50182">
    <property type="entry name" value="Sm-like ribonucleoproteins"/>
    <property type="match status" value="1"/>
</dbReference>
<dbReference type="GO" id="GO:0005886">
    <property type="term" value="C:plasma membrane"/>
    <property type="evidence" value="ECO:0007669"/>
    <property type="project" value="UniProtKB-SubCell"/>
</dbReference>
<keyword evidence="12" id="KW-1185">Reference proteome</keyword>
<sequence>MEGVQLRRWLRRRVRSWVRAVLVGLMCCGVIDSVMAQEPVDKGDAPQKLITPNKEELSPVAAKVDVTPVAQDEEIRKRLQTVLNVTDWFTDPQVRVEEGVVFLNGQVESDELKKWAGALARNTQDVVAVANRLEVSEPSAWDFRQASTGIAALWRDFIRAMPFVLLGLLILALSVGVALLATRGARVLLRRRIRTKLLQNVIARAAGGFVVLCGVYLILRVSGLTQLALTLVGGTGLIGLILGIAFRDITENFLSSIFLSLQRPFETGDLVEISGVTGYVQQLNMRTTILMTLDGNLAQIPNATVYKAIVSNFSTSANRRADFVVGIGYDDAIAEAQEIARKVLSEHPAVLNDPEPSVLADSLGSATVKLRVYFWLNGREHSWLKVRSSVIRLVKRAFQNQGISMPDEAREVVFPQGIPVTLLDQKSTDTRGSAPGKRSPAASRHPELEVVSTKAEAGLYSESIVIEEQARESRPLTEGENLLPVAPDTPDPEKPMKERRP</sequence>
<evidence type="ECO:0000256" key="6">
    <source>
        <dbReference type="ARBA" id="ARBA00023136"/>
    </source>
</evidence>
<reference evidence="11 12" key="1">
    <citation type="submission" date="2011-09" db="EMBL/GenBank/DDBJ databases">
        <title>Complete sequence of chromosome of Thioflavicoccus mobilis 8321.</title>
        <authorList>
            <consortium name="US DOE Joint Genome Institute"/>
            <person name="Lucas S."/>
            <person name="Han J."/>
            <person name="Lapidus A."/>
            <person name="Cheng J.-F."/>
            <person name="Goodwin L."/>
            <person name="Pitluck S."/>
            <person name="Peters L."/>
            <person name="Ovchinnikova G."/>
            <person name="Lu M."/>
            <person name="Detter J.C."/>
            <person name="Han C."/>
            <person name="Tapia R."/>
            <person name="Land M."/>
            <person name="Hauser L."/>
            <person name="Kyrpides N."/>
            <person name="Ivanova N."/>
            <person name="Pagani I."/>
            <person name="Vogl K."/>
            <person name="Liu Z."/>
            <person name="Imhoff J."/>
            <person name="Thiel V."/>
            <person name="Frigaard N.-U."/>
            <person name="Bryant D."/>
            <person name="Woyke T."/>
        </authorList>
    </citation>
    <scope>NUCLEOTIDE SEQUENCE [LARGE SCALE GENOMIC DNA]</scope>
    <source>
        <strain evidence="11 12">8321</strain>
    </source>
</reference>
<dbReference type="Gene3D" id="3.30.1340.30">
    <property type="match status" value="1"/>
</dbReference>
<dbReference type="Gene3D" id="1.10.287.1260">
    <property type="match status" value="1"/>
</dbReference>
<evidence type="ECO:0000256" key="3">
    <source>
        <dbReference type="ARBA" id="ARBA00022475"/>
    </source>
</evidence>
<comment type="subcellular location">
    <subcellularLocation>
        <location evidence="7">Cell inner membrane</location>
        <topology evidence="7">Multi-pass membrane protein</topology>
    </subcellularLocation>
    <subcellularLocation>
        <location evidence="1">Cell membrane</location>
        <topology evidence="1">Multi-pass membrane protein</topology>
    </subcellularLocation>
</comment>
<dbReference type="eggNOG" id="COG0668">
    <property type="taxonomic scope" value="Bacteria"/>
</dbReference>
<evidence type="ECO:0000256" key="9">
    <source>
        <dbReference type="SAM" id="SignalP"/>
    </source>
</evidence>
<evidence type="ECO:0000256" key="1">
    <source>
        <dbReference type="ARBA" id="ARBA00004651"/>
    </source>
</evidence>
<name>L0H0T9_9GAMM</name>
<dbReference type="Gene3D" id="3.30.70.100">
    <property type="match status" value="1"/>
</dbReference>
<dbReference type="InterPro" id="IPR006685">
    <property type="entry name" value="MscS_channel_2nd"/>
</dbReference>
<dbReference type="PATRIC" id="fig|765912.4.peg.2420"/>
<comment type="function">
    <text evidence="7">Mechanosensitive channel that participates in the regulation of osmotic pressure changes within the cell, opening in response to stretch forces in the membrane lipid bilayer, without the need for other proteins. Contributes to normal resistance to hypoosmotic shock. Forms an ion channel of 1.0 nanosiemens conductance with a slight preference for anions.</text>
</comment>
<dbReference type="Gene3D" id="2.30.30.60">
    <property type="match status" value="1"/>
</dbReference>
<proteinExistence type="inferred from homology"/>
<comment type="subunit">
    <text evidence="7">Homoheptamer.</text>
</comment>
<evidence type="ECO:0000313" key="12">
    <source>
        <dbReference type="Proteomes" id="UP000010816"/>
    </source>
</evidence>
<dbReference type="PANTHER" id="PTHR30221:SF1">
    <property type="entry name" value="SMALL-CONDUCTANCE MECHANOSENSITIVE CHANNEL"/>
    <property type="match status" value="1"/>
</dbReference>
<dbReference type="SUPFAM" id="SSF82689">
    <property type="entry name" value="Mechanosensitive channel protein MscS (YggB), C-terminal domain"/>
    <property type="match status" value="1"/>
</dbReference>
<dbReference type="Pfam" id="PF00924">
    <property type="entry name" value="MS_channel_2nd"/>
    <property type="match status" value="1"/>
</dbReference>
<keyword evidence="3" id="KW-1003">Cell membrane</keyword>
<dbReference type="InterPro" id="IPR007055">
    <property type="entry name" value="BON_dom"/>
</dbReference>
<accession>L0H0T9</accession>
<dbReference type="HOGENOM" id="CLU_037945_7_0_6"/>
<feature type="domain" description="BON" evidence="10">
    <location>
        <begin position="71"/>
        <end position="137"/>
    </location>
</feature>
<feature type="transmembrane region" description="Helical" evidence="7">
    <location>
        <begin position="160"/>
        <end position="181"/>
    </location>
</feature>
<keyword evidence="5 7" id="KW-1133">Transmembrane helix</keyword>
<dbReference type="Pfam" id="PF04972">
    <property type="entry name" value="BON"/>
    <property type="match status" value="1"/>
</dbReference>
<keyword evidence="6 7" id="KW-0472">Membrane</keyword>
<evidence type="ECO:0000256" key="4">
    <source>
        <dbReference type="ARBA" id="ARBA00022692"/>
    </source>
</evidence>
<keyword evidence="9" id="KW-0732">Signal</keyword>
<dbReference type="Proteomes" id="UP000010816">
    <property type="component" value="Chromosome"/>
</dbReference>
<dbReference type="InterPro" id="IPR045275">
    <property type="entry name" value="MscS_archaea/bacteria_type"/>
</dbReference>
<dbReference type="InterPro" id="IPR049278">
    <property type="entry name" value="MS_channel_C"/>
</dbReference>
<dbReference type="KEGG" id="tmb:Thimo_2467"/>
<gene>
    <name evidence="11" type="ORF">Thimo_2467</name>
</gene>
<dbReference type="STRING" id="765912.Thimo_2467"/>
<feature type="region of interest" description="Disordered" evidence="8">
    <location>
        <begin position="423"/>
        <end position="454"/>
    </location>
</feature>
<feature type="compositionally biased region" description="Basic and acidic residues" evidence="8">
    <location>
        <begin position="468"/>
        <end position="477"/>
    </location>
</feature>
<feature type="region of interest" description="Disordered" evidence="8">
    <location>
        <begin position="468"/>
        <end position="501"/>
    </location>
</feature>
<dbReference type="EMBL" id="CP003051">
    <property type="protein sequence ID" value="AGA91199.1"/>
    <property type="molecule type" value="Genomic_DNA"/>
</dbReference>
<feature type="chain" id="PRO_5003943560" description="Small-conductance mechanosensitive channel" evidence="9">
    <location>
        <begin position="37"/>
        <end position="501"/>
    </location>
</feature>
<keyword evidence="7" id="KW-0406">Ion transport</keyword>
<dbReference type="OrthoDB" id="9793781at2"/>
<comment type="similarity">
    <text evidence="2 7">Belongs to the MscS (TC 1.A.23) family.</text>
</comment>
<evidence type="ECO:0000256" key="2">
    <source>
        <dbReference type="ARBA" id="ARBA00008017"/>
    </source>
</evidence>
<keyword evidence="7" id="KW-0813">Transport</keyword>
<feature type="transmembrane region" description="Helical" evidence="7">
    <location>
        <begin position="201"/>
        <end position="219"/>
    </location>
</feature>
<feature type="signal peptide" evidence="9">
    <location>
        <begin position="1"/>
        <end position="36"/>
    </location>
</feature>
<dbReference type="PANTHER" id="PTHR30221">
    <property type="entry name" value="SMALL-CONDUCTANCE MECHANOSENSITIVE CHANNEL"/>
    <property type="match status" value="1"/>
</dbReference>
<dbReference type="Pfam" id="PF21082">
    <property type="entry name" value="MS_channel_3rd"/>
    <property type="match status" value="1"/>
</dbReference>
<evidence type="ECO:0000256" key="7">
    <source>
        <dbReference type="RuleBase" id="RU369025"/>
    </source>
</evidence>
<keyword evidence="7" id="KW-0407">Ion channel</keyword>
<dbReference type="PROSITE" id="PS50914">
    <property type="entry name" value="BON"/>
    <property type="match status" value="1"/>
</dbReference>
<dbReference type="InterPro" id="IPR023408">
    <property type="entry name" value="MscS_beta-dom_sf"/>
</dbReference>
<protein>
    <recommendedName>
        <fullName evidence="7">Small-conductance mechanosensitive channel</fullName>
    </recommendedName>
</protein>
<feature type="compositionally biased region" description="Basic and acidic residues" evidence="8">
    <location>
        <begin position="491"/>
        <end position="501"/>
    </location>
</feature>
<dbReference type="AlphaFoldDB" id="L0H0T9"/>
<feature type="transmembrane region" description="Helical" evidence="7">
    <location>
        <begin position="225"/>
        <end position="246"/>
    </location>
</feature>
<dbReference type="GO" id="GO:0008381">
    <property type="term" value="F:mechanosensitive monoatomic ion channel activity"/>
    <property type="evidence" value="ECO:0007669"/>
    <property type="project" value="InterPro"/>
</dbReference>
<dbReference type="InterPro" id="IPR011066">
    <property type="entry name" value="MscS_channel_C_sf"/>
</dbReference>
<evidence type="ECO:0000256" key="8">
    <source>
        <dbReference type="SAM" id="MobiDB-lite"/>
    </source>
</evidence>
<comment type="caution">
    <text evidence="7">Lacks conserved residue(s) required for the propagation of feature annotation.</text>
</comment>
<evidence type="ECO:0000256" key="5">
    <source>
        <dbReference type="ARBA" id="ARBA00022989"/>
    </source>
</evidence>
<evidence type="ECO:0000313" key="11">
    <source>
        <dbReference type="EMBL" id="AGA91199.1"/>
    </source>
</evidence>
<dbReference type="eggNOG" id="COG2823">
    <property type="taxonomic scope" value="Bacteria"/>
</dbReference>